<keyword evidence="2" id="KW-1185">Reference proteome</keyword>
<accession>A0ABN8HUH9</accession>
<name>A0ABN8HUH9_9NEOP</name>
<gene>
    <name evidence="1" type="ORF">IPOD504_LOCUS2393</name>
</gene>
<sequence length="76" mass="9241">MSCGKTRMLYKKYTYYKYYSTKTYDRWICTLYPKCKSSLKIHENQEILLSNLDHKHMPTDLYKLSNGTFLKVSDRR</sequence>
<evidence type="ECO:0000313" key="2">
    <source>
        <dbReference type="Proteomes" id="UP000837857"/>
    </source>
</evidence>
<dbReference type="EMBL" id="OW152824">
    <property type="protein sequence ID" value="CAH2040227.1"/>
    <property type="molecule type" value="Genomic_DNA"/>
</dbReference>
<dbReference type="Proteomes" id="UP000837857">
    <property type="component" value="Chromosome 12"/>
</dbReference>
<evidence type="ECO:0008006" key="3">
    <source>
        <dbReference type="Google" id="ProtNLM"/>
    </source>
</evidence>
<protein>
    <recommendedName>
        <fullName evidence="3">FLYWCH-type domain-containing protein</fullName>
    </recommendedName>
</protein>
<evidence type="ECO:0000313" key="1">
    <source>
        <dbReference type="EMBL" id="CAH2040227.1"/>
    </source>
</evidence>
<feature type="non-terminal residue" evidence="1">
    <location>
        <position position="76"/>
    </location>
</feature>
<reference evidence="1" key="1">
    <citation type="submission" date="2022-03" db="EMBL/GenBank/DDBJ databases">
        <authorList>
            <person name="Martin H S."/>
        </authorList>
    </citation>
    <scope>NUCLEOTIDE SEQUENCE</scope>
</reference>
<proteinExistence type="predicted"/>
<dbReference type="Gene3D" id="2.20.25.240">
    <property type="match status" value="1"/>
</dbReference>
<organism evidence="1 2">
    <name type="scientific">Iphiclides podalirius</name>
    <name type="common">scarce swallowtail</name>
    <dbReference type="NCBI Taxonomy" id="110791"/>
    <lineage>
        <taxon>Eukaryota</taxon>
        <taxon>Metazoa</taxon>
        <taxon>Ecdysozoa</taxon>
        <taxon>Arthropoda</taxon>
        <taxon>Hexapoda</taxon>
        <taxon>Insecta</taxon>
        <taxon>Pterygota</taxon>
        <taxon>Neoptera</taxon>
        <taxon>Endopterygota</taxon>
        <taxon>Lepidoptera</taxon>
        <taxon>Glossata</taxon>
        <taxon>Ditrysia</taxon>
        <taxon>Papilionoidea</taxon>
        <taxon>Papilionidae</taxon>
        <taxon>Papilioninae</taxon>
        <taxon>Iphiclides</taxon>
    </lineage>
</organism>